<dbReference type="Pfam" id="PF01740">
    <property type="entry name" value="STAS"/>
    <property type="match status" value="1"/>
</dbReference>
<comment type="similarity">
    <text evidence="1 2">Belongs to the anti-sigma-factor antagonist family.</text>
</comment>
<evidence type="ECO:0000259" key="3">
    <source>
        <dbReference type="PROSITE" id="PS50801"/>
    </source>
</evidence>
<evidence type="ECO:0000313" key="5">
    <source>
        <dbReference type="Proteomes" id="UP001594351"/>
    </source>
</evidence>
<comment type="caution">
    <text evidence="4">The sequence shown here is derived from an EMBL/GenBank/DDBJ whole genome shotgun (WGS) entry which is preliminary data.</text>
</comment>
<feature type="domain" description="STAS" evidence="3">
    <location>
        <begin position="1"/>
        <end position="111"/>
    </location>
</feature>
<dbReference type="InterPro" id="IPR003658">
    <property type="entry name" value="Anti-sigma_ant"/>
</dbReference>
<sequence length="112" mass="12478">MKYEKRDVGEVTVIDLSGKITIGSGDEALRDMISAVLDEGKKNLLLNLEFVKYMDSAGIGELIRCYTRVKNAGGELKLLNLTKKIKDLLTITKLISIFEDFTDESEAVKSFT</sequence>
<dbReference type="InterPro" id="IPR002645">
    <property type="entry name" value="STAS_dom"/>
</dbReference>
<reference evidence="4 5" key="1">
    <citation type="submission" date="2024-09" db="EMBL/GenBank/DDBJ databases">
        <title>Laminarin stimulates single cell rates of sulfate reduction while oxygen inhibits transcriptomic activity in coastal marine sediment.</title>
        <authorList>
            <person name="Lindsay M."/>
            <person name="Orcutt B."/>
            <person name="Emerson D."/>
            <person name="Stepanauskas R."/>
            <person name="D'Angelo T."/>
        </authorList>
    </citation>
    <scope>NUCLEOTIDE SEQUENCE [LARGE SCALE GENOMIC DNA]</scope>
    <source>
        <strain evidence="4">SAG AM-311-K15</strain>
    </source>
</reference>
<dbReference type="NCBIfam" id="TIGR00377">
    <property type="entry name" value="ant_ant_sig"/>
    <property type="match status" value="1"/>
</dbReference>
<dbReference type="PROSITE" id="PS50801">
    <property type="entry name" value="STAS"/>
    <property type="match status" value="1"/>
</dbReference>
<evidence type="ECO:0000313" key="4">
    <source>
        <dbReference type="EMBL" id="MFC1848899.1"/>
    </source>
</evidence>
<evidence type="ECO:0000256" key="2">
    <source>
        <dbReference type="RuleBase" id="RU003749"/>
    </source>
</evidence>
<dbReference type="PANTHER" id="PTHR33495">
    <property type="entry name" value="ANTI-SIGMA FACTOR ANTAGONIST TM_1081-RELATED-RELATED"/>
    <property type="match status" value="1"/>
</dbReference>
<name>A0ABV6YRS4_UNCC1</name>
<evidence type="ECO:0000256" key="1">
    <source>
        <dbReference type="ARBA" id="ARBA00009013"/>
    </source>
</evidence>
<dbReference type="Gene3D" id="3.30.750.24">
    <property type="entry name" value="STAS domain"/>
    <property type="match status" value="1"/>
</dbReference>
<dbReference type="InterPro" id="IPR036513">
    <property type="entry name" value="STAS_dom_sf"/>
</dbReference>
<gene>
    <name evidence="4" type="ORF">ACFL27_01710</name>
</gene>
<proteinExistence type="inferred from homology"/>
<dbReference type="CDD" id="cd07043">
    <property type="entry name" value="STAS_anti-anti-sigma_factors"/>
    <property type="match status" value="1"/>
</dbReference>
<organism evidence="4 5">
    <name type="scientific">candidate division CSSED10-310 bacterium</name>
    <dbReference type="NCBI Taxonomy" id="2855610"/>
    <lineage>
        <taxon>Bacteria</taxon>
        <taxon>Bacteria division CSSED10-310</taxon>
    </lineage>
</organism>
<dbReference type="EMBL" id="JBHPBY010000011">
    <property type="protein sequence ID" value="MFC1848899.1"/>
    <property type="molecule type" value="Genomic_DNA"/>
</dbReference>
<keyword evidence="5" id="KW-1185">Reference proteome</keyword>
<dbReference type="Proteomes" id="UP001594351">
    <property type="component" value="Unassembled WGS sequence"/>
</dbReference>
<dbReference type="PANTHER" id="PTHR33495:SF2">
    <property type="entry name" value="ANTI-SIGMA FACTOR ANTAGONIST TM_1081-RELATED"/>
    <property type="match status" value="1"/>
</dbReference>
<dbReference type="SUPFAM" id="SSF52091">
    <property type="entry name" value="SpoIIaa-like"/>
    <property type="match status" value="1"/>
</dbReference>
<accession>A0ABV6YRS4</accession>
<protein>
    <recommendedName>
        <fullName evidence="2">Anti-sigma factor antagonist</fullName>
    </recommendedName>
</protein>